<organism evidence="2 3">
    <name type="scientific">Kosakonia cowanii JCM 10956 = DSM 18146</name>
    <dbReference type="NCBI Taxonomy" id="1300165"/>
    <lineage>
        <taxon>Bacteria</taxon>
        <taxon>Pseudomonadati</taxon>
        <taxon>Pseudomonadota</taxon>
        <taxon>Gammaproteobacteria</taxon>
        <taxon>Enterobacterales</taxon>
        <taxon>Enterobacteriaceae</taxon>
        <taxon>Kosakonia</taxon>
    </lineage>
</organism>
<dbReference type="AlphaFoldDB" id="A0A807LDC7"/>
<keyword evidence="1" id="KW-1133">Transmembrane helix</keyword>
<dbReference type="Proteomes" id="UP000187148">
    <property type="component" value="Chromosome"/>
</dbReference>
<feature type="transmembrane region" description="Helical" evidence="1">
    <location>
        <begin position="67"/>
        <end position="84"/>
    </location>
</feature>
<protein>
    <submittedName>
        <fullName evidence="2">Uncharacterized protein</fullName>
    </submittedName>
</protein>
<evidence type="ECO:0000313" key="2">
    <source>
        <dbReference type="EMBL" id="APZ04070.1"/>
    </source>
</evidence>
<sequence>MPCNTTELIGFVIAKIEVFSRLIVDTDIDFGTRKKRILFNERESNTTFGDNFLSFENIFHRYGCRKVIINALALIMIDMFLQYYRCLSFKR</sequence>
<gene>
    <name evidence="2" type="ORF">BWI95_02800</name>
</gene>
<reference evidence="2 3" key="1">
    <citation type="submission" date="2017-01" db="EMBL/GenBank/DDBJ databases">
        <authorList>
            <person name="Cao J.-M."/>
        </authorList>
    </citation>
    <scope>NUCLEOTIDE SEQUENCE [LARGE SCALE GENOMIC DNA]</scope>
    <source>
        <strain evidence="2 3">888-76</strain>
    </source>
</reference>
<name>A0A807LDC7_9ENTR</name>
<keyword evidence="1" id="KW-0812">Transmembrane</keyword>
<proteinExistence type="predicted"/>
<accession>A0A807LDC7</accession>
<dbReference type="EMBL" id="CP019445">
    <property type="protein sequence ID" value="APZ04070.1"/>
    <property type="molecule type" value="Genomic_DNA"/>
</dbReference>
<keyword evidence="1" id="KW-0472">Membrane</keyword>
<dbReference type="KEGG" id="kco:BWI95_02800"/>
<evidence type="ECO:0000313" key="3">
    <source>
        <dbReference type="Proteomes" id="UP000187148"/>
    </source>
</evidence>
<evidence type="ECO:0000256" key="1">
    <source>
        <dbReference type="SAM" id="Phobius"/>
    </source>
</evidence>
<keyword evidence="3" id="KW-1185">Reference proteome</keyword>